<comment type="caution">
    <text evidence="7">The sequence shown here is derived from an EMBL/GenBank/DDBJ whole genome shotgun (WGS) entry which is preliminary data.</text>
</comment>
<name>A0A4R6URU6_9ACTN</name>
<dbReference type="Proteomes" id="UP000295281">
    <property type="component" value="Unassembled WGS sequence"/>
</dbReference>
<dbReference type="PROSITE" id="PS50850">
    <property type="entry name" value="MFS"/>
    <property type="match status" value="1"/>
</dbReference>
<keyword evidence="4 5" id="KW-0472">Membrane</keyword>
<evidence type="ECO:0000256" key="4">
    <source>
        <dbReference type="ARBA" id="ARBA00023136"/>
    </source>
</evidence>
<keyword evidence="3 5" id="KW-1133">Transmembrane helix</keyword>
<dbReference type="SUPFAM" id="SSF103473">
    <property type="entry name" value="MFS general substrate transporter"/>
    <property type="match status" value="1"/>
</dbReference>
<dbReference type="InterPro" id="IPR011701">
    <property type="entry name" value="MFS"/>
</dbReference>
<dbReference type="EMBL" id="SNYN01000018">
    <property type="protein sequence ID" value="TDQ48489.1"/>
    <property type="molecule type" value="Genomic_DNA"/>
</dbReference>
<keyword evidence="2 5" id="KW-0812">Transmembrane</keyword>
<feature type="transmembrane region" description="Helical" evidence="5">
    <location>
        <begin position="310"/>
        <end position="329"/>
    </location>
</feature>
<dbReference type="GO" id="GO:0005886">
    <property type="term" value="C:plasma membrane"/>
    <property type="evidence" value="ECO:0007669"/>
    <property type="project" value="UniProtKB-SubCell"/>
</dbReference>
<dbReference type="PANTHER" id="PTHR23534:SF1">
    <property type="entry name" value="MAJOR FACILITATOR SUPERFAMILY PROTEIN"/>
    <property type="match status" value="1"/>
</dbReference>
<accession>A0A4R6URU6</accession>
<dbReference type="Gene3D" id="1.20.1250.20">
    <property type="entry name" value="MFS general substrate transporter like domains"/>
    <property type="match status" value="2"/>
</dbReference>
<gene>
    <name evidence="7" type="ORF">EV190_11825</name>
</gene>
<dbReference type="InterPro" id="IPR036259">
    <property type="entry name" value="MFS_trans_sf"/>
</dbReference>
<dbReference type="InterPro" id="IPR020846">
    <property type="entry name" value="MFS_dom"/>
</dbReference>
<comment type="subcellular location">
    <subcellularLocation>
        <location evidence="1">Cell membrane</location>
        <topology evidence="1">Multi-pass membrane protein</topology>
    </subcellularLocation>
</comment>
<feature type="transmembrane region" description="Helical" evidence="5">
    <location>
        <begin position="377"/>
        <end position="399"/>
    </location>
</feature>
<evidence type="ECO:0000256" key="1">
    <source>
        <dbReference type="ARBA" id="ARBA00004651"/>
    </source>
</evidence>
<evidence type="ECO:0000256" key="3">
    <source>
        <dbReference type="ARBA" id="ARBA00022989"/>
    </source>
</evidence>
<reference evidence="7 8" key="1">
    <citation type="submission" date="2019-03" db="EMBL/GenBank/DDBJ databases">
        <title>Genomic Encyclopedia of Type Strains, Phase IV (KMG-IV): sequencing the most valuable type-strain genomes for metagenomic binning, comparative biology and taxonomic classification.</title>
        <authorList>
            <person name="Goeker M."/>
        </authorList>
    </citation>
    <scope>NUCLEOTIDE SEQUENCE [LARGE SCALE GENOMIC DNA]</scope>
    <source>
        <strain evidence="7 8">DSM 46770</strain>
    </source>
</reference>
<evidence type="ECO:0000256" key="5">
    <source>
        <dbReference type="SAM" id="Phobius"/>
    </source>
</evidence>
<feature type="transmembrane region" description="Helical" evidence="5">
    <location>
        <begin position="91"/>
        <end position="116"/>
    </location>
</feature>
<dbReference type="GO" id="GO:0022857">
    <property type="term" value="F:transmembrane transporter activity"/>
    <property type="evidence" value="ECO:0007669"/>
    <property type="project" value="InterPro"/>
</dbReference>
<evidence type="ECO:0000259" key="6">
    <source>
        <dbReference type="PROSITE" id="PS50850"/>
    </source>
</evidence>
<organism evidence="7 8">
    <name type="scientific">Actinorugispora endophytica</name>
    <dbReference type="NCBI Taxonomy" id="1605990"/>
    <lineage>
        <taxon>Bacteria</taxon>
        <taxon>Bacillati</taxon>
        <taxon>Actinomycetota</taxon>
        <taxon>Actinomycetes</taxon>
        <taxon>Streptosporangiales</taxon>
        <taxon>Nocardiopsidaceae</taxon>
        <taxon>Actinorugispora</taxon>
    </lineage>
</organism>
<feature type="transmembrane region" description="Helical" evidence="5">
    <location>
        <begin position="23"/>
        <end position="44"/>
    </location>
</feature>
<feature type="transmembrane region" description="Helical" evidence="5">
    <location>
        <begin position="182"/>
        <end position="204"/>
    </location>
</feature>
<evidence type="ECO:0000313" key="8">
    <source>
        <dbReference type="Proteomes" id="UP000295281"/>
    </source>
</evidence>
<proteinExistence type="predicted"/>
<dbReference type="PANTHER" id="PTHR23534">
    <property type="entry name" value="MFS PERMEASE"/>
    <property type="match status" value="1"/>
</dbReference>
<feature type="transmembrane region" description="Helical" evidence="5">
    <location>
        <begin position="56"/>
        <end position="79"/>
    </location>
</feature>
<dbReference type="AlphaFoldDB" id="A0A4R6URU6"/>
<evidence type="ECO:0000256" key="2">
    <source>
        <dbReference type="ARBA" id="ARBA00022692"/>
    </source>
</evidence>
<evidence type="ECO:0000313" key="7">
    <source>
        <dbReference type="EMBL" id="TDQ48489.1"/>
    </source>
</evidence>
<feature type="transmembrane region" description="Helical" evidence="5">
    <location>
        <begin position="405"/>
        <end position="423"/>
    </location>
</feature>
<feature type="transmembrane region" description="Helical" evidence="5">
    <location>
        <begin position="335"/>
        <end position="356"/>
    </location>
</feature>
<protein>
    <submittedName>
        <fullName evidence="7">Putative MFS family arabinose efflux permease</fullName>
    </submittedName>
</protein>
<feature type="transmembrane region" description="Helical" evidence="5">
    <location>
        <begin position="247"/>
        <end position="267"/>
    </location>
</feature>
<keyword evidence="8" id="KW-1185">Reference proteome</keyword>
<feature type="transmembrane region" description="Helical" evidence="5">
    <location>
        <begin position="279"/>
        <end position="303"/>
    </location>
</feature>
<sequence length="426" mass="42480">MGERVGGGAVTPQAAERIQRRTVLVLMAVQAIGGIGIGTAFSVGGLVAQDLTGSQAWSGMATTMSTVGAAVFALPLAAAAGRRGRRPTLSLGWFAAAAGGLVAITGAQAGLFPLYLSGMALFGAATATNLQSRYAAADLATDRTRGRDLSVVLWATTVGSVAGPNLTGPGALVAGPLGLQPLLGPFVFSTVSFVLAGLLTAVLLRPDPLLTARGLADGGDPGAPGDTEPRRTGLAASFAVVAASPRALLALAAIVASHAVMVMVMTMTPVHMEHGGSALTVIGLTISLHIAGMYAFSPLVGWLADRFGRVPVLLAGQLILVVSAAVSALSGHDPAAITAGLVLLGLGWSFGLVSASTLLAEALRPDERPAAQGLSDLLMNAGGAACGALSGVLLAVFGFGGLNTIAAALTVPVIAFALFVLLTRRS</sequence>
<feature type="domain" description="Major facilitator superfamily (MFS) profile" evidence="6">
    <location>
        <begin position="22"/>
        <end position="425"/>
    </location>
</feature>
<dbReference type="Pfam" id="PF07690">
    <property type="entry name" value="MFS_1"/>
    <property type="match status" value="1"/>
</dbReference>